<feature type="region of interest" description="Disordered" evidence="8">
    <location>
        <begin position="387"/>
        <end position="422"/>
    </location>
</feature>
<accession>A0A5B0GEF2</accession>
<evidence type="ECO:0000256" key="2">
    <source>
        <dbReference type="ARBA" id="ARBA00022527"/>
    </source>
</evidence>
<evidence type="ECO:0000256" key="1">
    <source>
        <dbReference type="ARBA" id="ARBA00012513"/>
    </source>
</evidence>
<dbReference type="SMART" id="SM00220">
    <property type="entry name" value="S_TKc"/>
    <property type="match status" value="1"/>
</dbReference>
<evidence type="ECO:0000256" key="3">
    <source>
        <dbReference type="ARBA" id="ARBA00022679"/>
    </source>
</evidence>
<evidence type="ECO:0000256" key="8">
    <source>
        <dbReference type="SAM" id="MobiDB-lite"/>
    </source>
</evidence>
<dbReference type="InterPro" id="IPR008271">
    <property type="entry name" value="Ser/Thr_kinase_AS"/>
</dbReference>
<evidence type="ECO:0000313" key="10">
    <source>
        <dbReference type="EMBL" id="KAA1000988.1"/>
    </source>
</evidence>
<dbReference type="InterPro" id="IPR058395">
    <property type="entry name" value="DUF8082"/>
</dbReference>
<dbReference type="PANTHER" id="PTHR43289:SF6">
    <property type="entry name" value="SERINE_THREONINE-PROTEIN KINASE NEKL-3"/>
    <property type="match status" value="1"/>
</dbReference>
<dbReference type="AlphaFoldDB" id="A0A5B0GEF2"/>
<dbReference type="FunFam" id="1.10.510.10:FF:000021">
    <property type="entry name" value="Serine/threonine protein kinase"/>
    <property type="match status" value="1"/>
</dbReference>
<gene>
    <name evidence="10" type="ORF">FVF58_39530</name>
</gene>
<dbReference type="PROSITE" id="PS00107">
    <property type="entry name" value="PROTEIN_KINASE_ATP"/>
    <property type="match status" value="1"/>
</dbReference>
<keyword evidence="4 7" id="KW-0547">Nucleotide-binding</keyword>
<feature type="compositionally biased region" description="Polar residues" evidence="8">
    <location>
        <begin position="391"/>
        <end position="400"/>
    </location>
</feature>
<proteinExistence type="predicted"/>
<dbReference type="GO" id="GO:0005524">
    <property type="term" value="F:ATP binding"/>
    <property type="evidence" value="ECO:0007669"/>
    <property type="project" value="UniProtKB-UniRule"/>
</dbReference>
<dbReference type="RefSeq" id="WP_149675089.1">
    <property type="nucleotide sequence ID" value="NZ_VTUZ01000042.1"/>
</dbReference>
<dbReference type="CDD" id="cd14014">
    <property type="entry name" value="STKc_PknB_like"/>
    <property type="match status" value="1"/>
</dbReference>
<dbReference type="PROSITE" id="PS50011">
    <property type="entry name" value="PROTEIN_KINASE_DOM"/>
    <property type="match status" value="1"/>
</dbReference>
<evidence type="ECO:0000256" key="6">
    <source>
        <dbReference type="ARBA" id="ARBA00022840"/>
    </source>
</evidence>
<dbReference type="InterPro" id="IPR011009">
    <property type="entry name" value="Kinase-like_dom_sf"/>
</dbReference>
<dbReference type="PANTHER" id="PTHR43289">
    <property type="entry name" value="MITOGEN-ACTIVATED PROTEIN KINASE KINASE KINASE 20-RELATED"/>
    <property type="match status" value="1"/>
</dbReference>
<organism evidence="10 11">
    <name type="scientific">Paraburkholderia panacisoli</name>
    <dbReference type="NCBI Taxonomy" id="2603818"/>
    <lineage>
        <taxon>Bacteria</taxon>
        <taxon>Pseudomonadati</taxon>
        <taxon>Pseudomonadota</taxon>
        <taxon>Betaproteobacteria</taxon>
        <taxon>Burkholderiales</taxon>
        <taxon>Burkholderiaceae</taxon>
        <taxon>Paraburkholderia</taxon>
    </lineage>
</organism>
<evidence type="ECO:0000256" key="4">
    <source>
        <dbReference type="ARBA" id="ARBA00022741"/>
    </source>
</evidence>
<keyword evidence="6 7" id="KW-0067">ATP-binding</keyword>
<evidence type="ECO:0000313" key="11">
    <source>
        <dbReference type="Proteomes" id="UP000325273"/>
    </source>
</evidence>
<protein>
    <recommendedName>
        <fullName evidence="1">non-specific serine/threonine protein kinase</fullName>
        <ecNumber evidence="1">2.7.11.1</ecNumber>
    </recommendedName>
</protein>
<dbReference type="Gene3D" id="1.10.510.10">
    <property type="entry name" value="Transferase(Phosphotransferase) domain 1"/>
    <property type="match status" value="1"/>
</dbReference>
<keyword evidence="11" id="KW-1185">Reference proteome</keyword>
<dbReference type="EC" id="2.7.11.1" evidence="1"/>
<dbReference type="InterPro" id="IPR000719">
    <property type="entry name" value="Prot_kinase_dom"/>
</dbReference>
<dbReference type="InterPro" id="IPR017441">
    <property type="entry name" value="Protein_kinase_ATP_BS"/>
</dbReference>
<evidence type="ECO:0000256" key="7">
    <source>
        <dbReference type="PROSITE-ProRule" id="PRU10141"/>
    </source>
</evidence>
<dbReference type="PROSITE" id="PS00108">
    <property type="entry name" value="PROTEIN_KINASE_ST"/>
    <property type="match status" value="1"/>
</dbReference>
<keyword evidence="2 10" id="KW-0723">Serine/threonine-protein kinase</keyword>
<name>A0A5B0GEF2_9BURK</name>
<feature type="binding site" evidence="7">
    <location>
        <position position="41"/>
    </location>
    <ligand>
        <name>ATP</name>
        <dbReference type="ChEBI" id="CHEBI:30616"/>
    </ligand>
</feature>
<feature type="compositionally biased region" description="Polar residues" evidence="8">
    <location>
        <begin position="411"/>
        <end position="422"/>
    </location>
</feature>
<dbReference type="SUPFAM" id="SSF56112">
    <property type="entry name" value="Protein kinase-like (PK-like)"/>
    <property type="match status" value="1"/>
</dbReference>
<reference evidence="10 11" key="1">
    <citation type="submission" date="2019-08" db="EMBL/GenBank/DDBJ databases">
        <title>Paraburkholderia sp. DCY113.</title>
        <authorList>
            <person name="Kang J."/>
        </authorList>
    </citation>
    <scope>NUCLEOTIDE SEQUENCE [LARGE SCALE GENOMIC DNA]</scope>
    <source>
        <strain evidence="10 11">DCY113</strain>
    </source>
</reference>
<evidence type="ECO:0000259" key="9">
    <source>
        <dbReference type="PROSITE" id="PS50011"/>
    </source>
</evidence>
<sequence length="485" mass="51634">MDSAPITSLGKYRVETTLGAGAMGVVYRAFDPHIERRVALKTIRNELFDSGERASLMARFRNEAQAAGRLSHPNIVAVYDYGEADGTAYIAMEYVDGRSLEAFLRAGEPLDLHTALDWFTQLLAALAYAHEHGVVHRDIKPANLLVTTRGQLKVTDFGIAHIESSTLTVVGSVVGTPSYMAPEQFCGDSVDGRSDLFSAAVVLYQMLTGQRPFAGPPASVMQQVLRATPPRPTQRNPALPAALDAVLMRALSKERAARYQTPAELRAALVEALNGVSSHSTHSTFAEDDRTVLMAAAAGGTASSAFRPPPAPATVEKLPTVWPAGDLAAVQASLAAQVGPVARLLVARAAARAADLPTLSALLVPHIPSDKGRKQFADALSMLAEDASHGSLRTDTSQRPSQPPAAPRDGTSMSGSAPATSLTPEQIRAAALQLAVYLGPIAHLIVKREAPRALDLRMLQQRLADAISNDHDRASFLRVTGLRTD</sequence>
<dbReference type="Proteomes" id="UP000325273">
    <property type="component" value="Unassembled WGS sequence"/>
</dbReference>
<dbReference type="EMBL" id="VTUZ01000042">
    <property type="protein sequence ID" value="KAA1000988.1"/>
    <property type="molecule type" value="Genomic_DNA"/>
</dbReference>
<dbReference type="Pfam" id="PF26309">
    <property type="entry name" value="DUF8082"/>
    <property type="match status" value="2"/>
</dbReference>
<feature type="domain" description="Protein kinase" evidence="9">
    <location>
        <begin position="12"/>
        <end position="285"/>
    </location>
</feature>
<comment type="caution">
    <text evidence="10">The sequence shown here is derived from an EMBL/GenBank/DDBJ whole genome shotgun (WGS) entry which is preliminary data.</text>
</comment>
<evidence type="ECO:0000256" key="5">
    <source>
        <dbReference type="ARBA" id="ARBA00022777"/>
    </source>
</evidence>
<keyword evidence="5 10" id="KW-0418">Kinase</keyword>
<dbReference type="Gene3D" id="3.30.200.20">
    <property type="entry name" value="Phosphorylase Kinase, domain 1"/>
    <property type="match status" value="1"/>
</dbReference>
<dbReference type="Pfam" id="PF00069">
    <property type="entry name" value="Pkinase"/>
    <property type="match status" value="1"/>
</dbReference>
<keyword evidence="3" id="KW-0808">Transferase</keyword>
<dbReference type="GO" id="GO:0004674">
    <property type="term" value="F:protein serine/threonine kinase activity"/>
    <property type="evidence" value="ECO:0007669"/>
    <property type="project" value="UniProtKB-KW"/>
</dbReference>